<protein>
    <submittedName>
        <fullName evidence="12">Beta-glucan synthesis-associated protein SKN1</fullName>
    </submittedName>
</protein>
<dbReference type="GO" id="GO:0031505">
    <property type="term" value="P:fungal-type cell wall organization"/>
    <property type="evidence" value="ECO:0007669"/>
    <property type="project" value="TreeGrafter"/>
</dbReference>
<evidence type="ECO:0000256" key="9">
    <source>
        <dbReference type="SAM" id="MobiDB-lite"/>
    </source>
</evidence>
<evidence type="ECO:0000256" key="8">
    <source>
        <dbReference type="ARBA" id="ARBA00023316"/>
    </source>
</evidence>
<keyword evidence="6 10" id="KW-0472">Membrane</keyword>
<evidence type="ECO:0000259" key="11">
    <source>
        <dbReference type="PROSITE" id="PS51762"/>
    </source>
</evidence>
<dbReference type="GO" id="GO:0006078">
    <property type="term" value="P:(1-&gt;6)-beta-D-glucan biosynthetic process"/>
    <property type="evidence" value="ECO:0007669"/>
    <property type="project" value="TreeGrafter"/>
</dbReference>
<dbReference type="InterPro" id="IPR005629">
    <property type="entry name" value="Skn1/Kre6/Sbg1"/>
</dbReference>
<proteinExistence type="inferred from homology"/>
<dbReference type="PROSITE" id="PS51762">
    <property type="entry name" value="GH16_2"/>
    <property type="match status" value="1"/>
</dbReference>
<dbReference type="CDD" id="cd02180">
    <property type="entry name" value="GH16_fungal_KRE6_glucanase"/>
    <property type="match status" value="1"/>
</dbReference>
<gene>
    <name evidence="12" type="ORF">CC1G_07740</name>
</gene>
<dbReference type="InterPro" id="IPR000757">
    <property type="entry name" value="Beta-glucanase-like"/>
</dbReference>
<dbReference type="GeneID" id="6008837"/>
<name>A8NBZ5_COPC7</name>
<evidence type="ECO:0000256" key="5">
    <source>
        <dbReference type="ARBA" id="ARBA00022989"/>
    </source>
</evidence>
<keyword evidence="3 10" id="KW-0812">Transmembrane</keyword>
<evidence type="ECO:0000256" key="1">
    <source>
        <dbReference type="ARBA" id="ARBA00004606"/>
    </source>
</evidence>
<dbReference type="HOGENOM" id="CLU_010811_3_1_1"/>
<comment type="similarity">
    <text evidence="2">Belongs to the SKN1/KRE6 family.</text>
</comment>
<feature type="compositionally biased region" description="Basic and acidic residues" evidence="9">
    <location>
        <begin position="87"/>
        <end position="99"/>
    </location>
</feature>
<dbReference type="GO" id="GO:0005789">
    <property type="term" value="C:endoplasmic reticulum membrane"/>
    <property type="evidence" value="ECO:0007669"/>
    <property type="project" value="TreeGrafter"/>
</dbReference>
<feature type="transmembrane region" description="Helical" evidence="10">
    <location>
        <begin position="113"/>
        <end position="133"/>
    </location>
</feature>
<keyword evidence="7" id="KW-0325">Glycoprotein</keyword>
<accession>A8NBZ5</accession>
<sequence length="600" mass="66147">MTRHPPSFQSSASAASLLPHHSQRDTNGRRQPSINSFSGLISSQSSSMIGGHNFYRHSSISEKYSLDPSPAQWGTPLLMDVREPDDELHNPDPKQDSSKTEWSSFSYRGMSNLGCLSILIVGMLVLFVGYPLITHLTKERPTTQGGFNLGGINASGQIPELPGNFGLIDKDTPREAYTKPSWHNGEEMVLVFSDEFNEDGRTFYPGDDPYWEAVDIHYWGTNDLEWYDPSQATTRDGALQLTLERVADPSLNHNLEYKSGMVQTWNKFCFTGGLLEASVRLPGSSTIAGLWPAVWALGNLGRAGYGASLEGLWPYSYDSCDVGTLPNQTYPGTSLPEAAVTNGDPYNGDVLSYLPGQRLSACTCRGESHPGPARPDGSYVGRAAPEIDVFEATVHGGMGMVSLSAQWAPYNAQYAIRNSSGEVEFDDPDVTHYNDYVGGVWQQTTSGLAITNQQAYELSGGLFAVYGFEYKPGFDDAYITWINDNKRAWTIYSAALGPDPATEIGARPFPQEPMYIIANLGFSENFGVIEYDQLTFPATMSVDWIRVYQPANRVNIGCDPPEFPTAKYIETYKEVYSNPNLTLWSDSGQPWPKNSLVDQC</sequence>
<dbReference type="FunFam" id="2.60.120.200:FF:000135">
    <property type="entry name" value="Related to KRE6-glucan synthase subunit"/>
    <property type="match status" value="1"/>
</dbReference>
<dbReference type="Gene3D" id="2.60.120.200">
    <property type="match status" value="2"/>
</dbReference>
<evidence type="ECO:0000256" key="2">
    <source>
        <dbReference type="ARBA" id="ARBA00010962"/>
    </source>
</evidence>
<dbReference type="FunCoup" id="A8NBZ5">
    <property type="interactions" value="63"/>
</dbReference>
<evidence type="ECO:0000313" key="13">
    <source>
        <dbReference type="Proteomes" id="UP000001861"/>
    </source>
</evidence>
<evidence type="ECO:0000256" key="4">
    <source>
        <dbReference type="ARBA" id="ARBA00022968"/>
    </source>
</evidence>
<evidence type="ECO:0000256" key="3">
    <source>
        <dbReference type="ARBA" id="ARBA00022692"/>
    </source>
</evidence>
<dbReference type="OrthoDB" id="412647at2759"/>
<feature type="domain" description="GH16" evidence="11">
    <location>
        <begin position="180"/>
        <end position="553"/>
    </location>
</feature>
<dbReference type="Pfam" id="PF03935">
    <property type="entry name" value="SKN1_KRE6_Sbg1"/>
    <property type="match status" value="1"/>
</dbReference>
<dbReference type="FunFam" id="2.60.120.200:FF:000259">
    <property type="entry name" value="Chromosome 9, whole genome shotgun sequence"/>
    <property type="match status" value="1"/>
</dbReference>
<dbReference type="SUPFAM" id="SSF49899">
    <property type="entry name" value="Concanavalin A-like lectins/glucanases"/>
    <property type="match status" value="1"/>
</dbReference>
<dbReference type="OMA" id="YITWINE"/>
<dbReference type="RefSeq" id="XP_001832353.2">
    <property type="nucleotide sequence ID" value="XM_001832301.2"/>
</dbReference>
<dbReference type="VEuPathDB" id="FungiDB:CC1G_07740"/>
<dbReference type="AlphaFoldDB" id="A8NBZ5"/>
<dbReference type="PANTHER" id="PTHR31361">
    <property type="entry name" value="BETA-GLUCAN SYNTHESIS-ASSOCIATED PROTEIN KRE6-RELATED"/>
    <property type="match status" value="1"/>
</dbReference>
<feature type="region of interest" description="Disordered" evidence="9">
    <location>
        <begin position="82"/>
        <end position="101"/>
    </location>
</feature>
<evidence type="ECO:0000256" key="6">
    <source>
        <dbReference type="ARBA" id="ARBA00023136"/>
    </source>
</evidence>
<dbReference type="GO" id="GO:0005886">
    <property type="term" value="C:plasma membrane"/>
    <property type="evidence" value="ECO:0007669"/>
    <property type="project" value="TreeGrafter"/>
</dbReference>
<keyword evidence="13" id="KW-1185">Reference proteome</keyword>
<feature type="region of interest" description="Disordered" evidence="9">
    <location>
        <begin position="1"/>
        <end position="37"/>
    </location>
</feature>
<keyword evidence="5 10" id="KW-1133">Transmembrane helix</keyword>
<organism evidence="12 13">
    <name type="scientific">Coprinopsis cinerea (strain Okayama-7 / 130 / ATCC MYA-4618 / FGSC 9003)</name>
    <name type="common">Inky cap fungus</name>
    <name type="synonym">Hormographiella aspergillata</name>
    <dbReference type="NCBI Taxonomy" id="240176"/>
    <lineage>
        <taxon>Eukaryota</taxon>
        <taxon>Fungi</taxon>
        <taxon>Dikarya</taxon>
        <taxon>Basidiomycota</taxon>
        <taxon>Agaricomycotina</taxon>
        <taxon>Agaricomycetes</taxon>
        <taxon>Agaricomycetidae</taxon>
        <taxon>Agaricales</taxon>
        <taxon>Agaricineae</taxon>
        <taxon>Psathyrellaceae</taxon>
        <taxon>Coprinopsis</taxon>
    </lineage>
</organism>
<evidence type="ECO:0000313" key="12">
    <source>
        <dbReference type="EMBL" id="EAU89514.2"/>
    </source>
</evidence>
<dbReference type="GO" id="GO:0015926">
    <property type="term" value="F:glucosidase activity"/>
    <property type="evidence" value="ECO:0007669"/>
    <property type="project" value="TreeGrafter"/>
</dbReference>
<comment type="subcellular location">
    <subcellularLocation>
        <location evidence="1">Membrane</location>
        <topology evidence="1">Single-pass type II membrane protein</topology>
    </subcellularLocation>
</comment>
<keyword evidence="4" id="KW-0735">Signal-anchor</keyword>
<dbReference type="InParanoid" id="A8NBZ5"/>
<dbReference type="PANTHER" id="PTHR31361:SF1">
    <property type="entry name" value="BETA-GLUCAN SYNTHESIS-ASSOCIATED PROTEIN KRE6-RELATED"/>
    <property type="match status" value="1"/>
</dbReference>
<comment type="caution">
    <text evidence="12">The sequence shown here is derived from an EMBL/GenBank/DDBJ whole genome shotgun (WGS) entry which is preliminary data.</text>
</comment>
<evidence type="ECO:0000256" key="7">
    <source>
        <dbReference type="ARBA" id="ARBA00023180"/>
    </source>
</evidence>
<dbReference type="EMBL" id="AACS02000009">
    <property type="protein sequence ID" value="EAU89514.2"/>
    <property type="molecule type" value="Genomic_DNA"/>
</dbReference>
<keyword evidence="8" id="KW-0961">Cell wall biogenesis/degradation</keyword>
<dbReference type="eggNOG" id="ENOG502QR13">
    <property type="taxonomic scope" value="Eukaryota"/>
</dbReference>
<dbReference type="InterPro" id="IPR013320">
    <property type="entry name" value="ConA-like_dom_sf"/>
</dbReference>
<feature type="compositionally biased region" description="Low complexity" evidence="9">
    <location>
        <begin position="1"/>
        <end position="20"/>
    </location>
</feature>
<dbReference type="Proteomes" id="UP000001861">
    <property type="component" value="Unassembled WGS sequence"/>
</dbReference>
<evidence type="ECO:0000256" key="10">
    <source>
        <dbReference type="SAM" id="Phobius"/>
    </source>
</evidence>
<dbReference type="KEGG" id="cci:CC1G_07740"/>
<reference evidence="12 13" key="1">
    <citation type="journal article" date="2010" name="Proc. Natl. Acad. Sci. U.S.A.">
        <title>Insights into evolution of multicellular fungi from the assembled chromosomes of the mushroom Coprinopsis cinerea (Coprinus cinereus).</title>
        <authorList>
            <person name="Stajich J.E."/>
            <person name="Wilke S.K."/>
            <person name="Ahren D."/>
            <person name="Au C.H."/>
            <person name="Birren B.W."/>
            <person name="Borodovsky M."/>
            <person name="Burns C."/>
            <person name="Canback B."/>
            <person name="Casselton L.A."/>
            <person name="Cheng C.K."/>
            <person name="Deng J."/>
            <person name="Dietrich F.S."/>
            <person name="Fargo D.C."/>
            <person name="Farman M.L."/>
            <person name="Gathman A.C."/>
            <person name="Goldberg J."/>
            <person name="Guigo R."/>
            <person name="Hoegger P.J."/>
            <person name="Hooker J.B."/>
            <person name="Huggins A."/>
            <person name="James T.Y."/>
            <person name="Kamada T."/>
            <person name="Kilaru S."/>
            <person name="Kodira C."/>
            <person name="Kues U."/>
            <person name="Kupfer D."/>
            <person name="Kwan H.S."/>
            <person name="Lomsadze A."/>
            <person name="Li W."/>
            <person name="Lilly W.W."/>
            <person name="Ma L.J."/>
            <person name="Mackey A.J."/>
            <person name="Manning G."/>
            <person name="Martin F."/>
            <person name="Muraguchi H."/>
            <person name="Natvig D.O."/>
            <person name="Palmerini H."/>
            <person name="Ramesh M.A."/>
            <person name="Rehmeyer C.J."/>
            <person name="Roe B.A."/>
            <person name="Shenoy N."/>
            <person name="Stanke M."/>
            <person name="Ter-Hovhannisyan V."/>
            <person name="Tunlid A."/>
            <person name="Velagapudi R."/>
            <person name="Vision T.J."/>
            <person name="Zeng Q."/>
            <person name="Zolan M.E."/>
            <person name="Pukkila P.J."/>
        </authorList>
    </citation>
    <scope>NUCLEOTIDE SEQUENCE [LARGE SCALE GENOMIC DNA]</scope>
    <source>
        <strain evidence="13">Okayama-7 / 130 / ATCC MYA-4618 / FGSC 9003</strain>
    </source>
</reference>